<proteinExistence type="predicted"/>
<sequence>MPLSSDDYTQKLITLLEDFTQDWDHDYRGAMQRDTRLFADLAFESIDIIQLVVAIQEEVLRAKAPFEKLLMREGRYVDDLSIGQIADFLAVQAAG</sequence>
<dbReference type="InterPro" id="IPR036736">
    <property type="entry name" value="ACP-like_sf"/>
</dbReference>
<name>A0A3N0V5F5_9GAMM</name>
<protein>
    <submittedName>
        <fullName evidence="1">Acyl carrier protein</fullName>
    </submittedName>
</protein>
<accession>A0A3N0V5F5</accession>
<reference evidence="1 2" key="1">
    <citation type="submission" date="2018-10" db="EMBL/GenBank/DDBJ databases">
        <authorList>
            <person name="Chen W.-M."/>
        </authorList>
    </citation>
    <scope>NUCLEOTIDE SEQUENCE [LARGE SCALE GENOMIC DNA]</scope>
    <source>
        <strain evidence="1 2">THS-13</strain>
    </source>
</reference>
<organism evidence="1 2">
    <name type="scientific">Stagnimonas aquatica</name>
    <dbReference type="NCBI Taxonomy" id="2689987"/>
    <lineage>
        <taxon>Bacteria</taxon>
        <taxon>Pseudomonadati</taxon>
        <taxon>Pseudomonadota</taxon>
        <taxon>Gammaproteobacteria</taxon>
        <taxon>Nevskiales</taxon>
        <taxon>Nevskiaceae</taxon>
        <taxon>Stagnimonas</taxon>
    </lineage>
</organism>
<gene>
    <name evidence="1" type="ORF">ED208_13960</name>
</gene>
<dbReference type="Proteomes" id="UP000282106">
    <property type="component" value="Unassembled WGS sequence"/>
</dbReference>
<dbReference type="Gene3D" id="1.10.1200.10">
    <property type="entry name" value="ACP-like"/>
    <property type="match status" value="1"/>
</dbReference>
<keyword evidence="2" id="KW-1185">Reference proteome</keyword>
<evidence type="ECO:0000313" key="2">
    <source>
        <dbReference type="Proteomes" id="UP000282106"/>
    </source>
</evidence>
<dbReference type="SUPFAM" id="SSF47336">
    <property type="entry name" value="ACP-like"/>
    <property type="match status" value="1"/>
</dbReference>
<dbReference type="EMBL" id="RJVO01000007">
    <property type="protein sequence ID" value="ROH87814.1"/>
    <property type="molecule type" value="Genomic_DNA"/>
</dbReference>
<dbReference type="AlphaFoldDB" id="A0A3N0V5F5"/>
<dbReference type="InParanoid" id="A0A3N0V5F5"/>
<evidence type="ECO:0000313" key="1">
    <source>
        <dbReference type="EMBL" id="ROH87814.1"/>
    </source>
</evidence>
<comment type="caution">
    <text evidence="1">The sequence shown here is derived from an EMBL/GenBank/DDBJ whole genome shotgun (WGS) entry which is preliminary data.</text>
</comment>
<dbReference type="RefSeq" id="WP_123212538.1">
    <property type="nucleotide sequence ID" value="NZ_RJVO01000007.1"/>
</dbReference>